<dbReference type="Gene3D" id="3.40.50.2000">
    <property type="entry name" value="Glycogen Phosphorylase B"/>
    <property type="match status" value="2"/>
</dbReference>
<name>A0A830F446_9EURY</name>
<feature type="domain" description="Glycosyltransferase subfamily 4-like N-terminal" evidence="2">
    <location>
        <begin position="22"/>
        <end position="207"/>
    </location>
</feature>
<feature type="domain" description="Glycosyl transferase family 1" evidence="1">
    <location>
        <begin position="208"/>
        <end position="371"/>
    </location>
</feature>
<accession>A0A830F446</accession>
<dbReference type="SUPFAM" id="SSF53756">
    <property type="entry name" value="UDP-Glycosyltransferase/glycogen phosphorylase"/>
    <property type="match status" value="1"/>
</dbReference>
<comment type="caution">
    <text evidence="3">The sequence shown here is derived from an EMBL/GenBank/DDBJ whole genome shotgun (WGS) entry which is preliminary data.</text>
</comment>
<evidence type="ECO:0000313" key="3">
    <source>
        <dbReference type="EMBL" id="GGK81164.1"/>
    </source>
</evidence>
<dbReference type="InterPro" id="IPR050194">
    <property type="entry name" value="Glycosyltransferase_grp1"/>
</dbReference>
<dbReference type="PANTHER" id="PTHR45947">
    <property type="entry name" value="SULFOQUINOVOSYL TRANSFERASE SQD2"/>
    <property type="match status" value="1"/>
</dbReference>
<dbReference type="GO" id="GO:0016757">
    <property type="term" value="F:glycosyltransferase activity"/>
    <property type="evidence" value="ECO:0007669"/>
    <property type="project" value="InterPro"/>
</dbReference>
<dbReference type="AlphaFoldDB" id="A0A830F446"/>
<sequence>MAIFILGMRVGFITSEYPPNNPGGAGISSKLIVDSLRNEGIDVDVYATVGQETSATLQDGVYKLPDQSRYPGPKTIGENISVFRHLPSLDQYDLLHVYNVRHLPGVVLRSSVPVVSTMNNHTWISPDAEQHLREGLPRYDLPTIFRHSQTNGYTGIQAPIRSAIECIGKSIASRVDHYTVQTEGMKKVMTRSGYDPKKIEVIPNILDERFRPAEMNSESYILFVGQLYDHKGPVEVIRAFDSLPRKIKNNWELRIYGKGELKPKIEKILSDRSLTQVSINYSSYTELPEVYANAGLLIHASKYTEPFSRTWLEAMASGTPIVASENPSSSHILKDVAEFYDPFDTQALAETLQEVLSDEKMRESMAKSGKREVEKYTPERVGKEYADLYNRIVS</sequence>
<reference evidence="3" key="2">
    <citation type="submission" date="2020-09" db="EMBL/GenBank/DDBJ databases">
        <authorList>
            <person name="Sun Q."/>
            <person name="Ohkuma M."/>
        </authorList>
    </citation>
    <scope>NUCLEOTIDE SEQUENCE</scope>
    <source>
        <strain evidence="3">JCM 19018</strain>
    </source>
</reference>
<dbReference type="Pfam" id="PF13439">
    <property type="entry name" value="Glyco_transf_4"/>
    <property type="match status" value="1"/>
</dbReference>
<organism evidence="3 4">
    <name type="scientific">Haloarcula sebkhae</name>
    <dbReference type="NCBI Taxonomy" id="932660"/>
    <lineage>
        <taxon>Archaea</taxon>
        <taxon>Methanobacteriati</taxon>
        <taxon>Methanobacteriota</taxon>
        <taxon>Stenosarchaea group</taxon>
        <taxon>Halobacteria</taxon>
        <taxon>Halobacteriales</taxon>
        <taxon>Haloarculaceae</taxon>
        <taxon>Haloarcula</taxon>
    </lineage>
</organism>
<protein>
    <submittedName>
        <fullName evidence="3">Glycosyl transferase family 1</fullName>
    </submittedName>
</protein>
<evidence type="ECO:0000313" key="4">
    <source>
        <dbReference type="Proteomes" id="UP000614221"/>
    </source>
</evidence>
<dbReference type="PANTHER" id="PTHR45947:SF3">
    <property type="entry name" value="SULFOQUINOVOSYL TRANSFERASE SQD2"/>
    <property type="match status" value="1"/>
</dbReference>
<dbReference type="EMBL" id="BMPD01000008">
    <property type="protein sequence ID" value="GGK81164.1"/>
    <property type="molecule type" value="Genomic_DNA"/>
</dbReference>
<reference evidence="3" key="1">
    <citation type="journal article" date="2014" name="Int. J. Syst. Evol. Microbiol.">
        <title>Complete genome sequence of Corynebacterium casei LMG S-19264T (=DSM 44701T), isolated from a smear-ripened cheese.</title>
        <authorList>
            <consortium name="US DOE Joint Genome Institute (JGI-PGF)"/>
            <person name="Walter F."/>
            <person name="Albersmeier A."/>
            <person name="Kalinowski J."/>
            <person name="Ruckert C."/>
        </authorList>
    </citation>
    <scope>NUCLEOTIDE SEQUENCE</scope>
    <source>
        <strain evidence="3">JCM 19018</strain>
    </source>
</reference>
<proteinExistence type="predicted"/>
<dbReference type="InterPro" id="IPR028098">
    <property type="entry name" value="Glyco_trans_4-like_N"/>
</dbReference>
<keyword evidence="3" id="KW-0808">Transferase</keyword>
<dbReference type="Pfam" id="PF00534">
    <property type="entry name" value="Glycos_transf_1"/>
    <property type="match status" value="1"/>
</dbReference>
<gene>
    <name evidence="3" type="ORF">GCM10009067_36870</name>
</gene>
<evidence type="ECO:0000259" key="2">
    <source>
        <dbReference type="Pfam" id="PF13439"/>
    </source>
</evidence>
<dbReference type="CDD" id="cd03801">
    <property type="entry name" value="GT4_PimA-like"/>
    <property type="match status" value="1"/>
</dbReference>
<dbReference type="InterPro" id="IPR001296">
    <property type="entry name" value="Glyco_trans_1"/>
</dbReference>
<evidence type="ECO:0000259" key="1">
    <source>
        <dbReference type="Pfam" id="PF00534"/>
    </source>
</evidence>
<dbReference type="Proteomes" id="UP000614221">
    <property type="component" value="Unassembled WGS sequence"/>
</dbReference>